<dbReference type="PANTHER" id="PTHR40626:SF11">
    <property type="entry name" value="ZINC FINGER PROTEIN YPR022C"/>
    <property type="match status" value="1"/>
</dbReference>
<dbReference type="OrthoDB" id="427030at2759"/>
<name>A0A9P9IF84_9HYPO</name>
<dbReference type="PROSITE" id="PS50157">
    <property type="entry name" value="ZINC_FINGER_C2H2_2"/>
    <property type="match status" value="2"/>
</dbReference>
<evidence type="ECO:0000256" key="3">
    <source>
        <dbReference type="ARBA" id="ARBA00022737"/>
    </source>
</evidence>
<evidence type="ECO:0000256" key="5">
    <source>
        <dbReference type="ARBA" id="ARBA00022833"/>
    </source>
</evidence>
<feature type="domain" description="C2H2-type" evidence="9">
    <location>
        <begin position="72"/>
        <end position="101"/>
    </location>
</feature>
<keyword evidence="11" id="KW-1185">Reference proteome</keyword>
<feature type="compositionally biased region" description="Polar residues" evidence="8">
    <location>
        <begin position="119"/>
        <end position="131"/>
    </location>
</feature>
<dbReference type="SMART" id="SM00355">
    <property type="entry name" value="ZnF_C2H2"/>
    <property type="match status" value="2"/>
</dbReference>
<comment type="subcellular location">
    <subcellularLocation>
        <location evidence="1">Nucleus</location>
    </subcellularLocation>
</comment>
<feature type="region of interest" description="Disordered" evidence="8">
    <location>
        <begin position="95"/>
        <end position="150"/>
    </location>
</feature>
<dbReference type="AlphaFoldDB" id="A0A9P9IF84"/>
<dbReference type="PROSITE" id="PS00028">
    <property type="entry name" value="ZINC_FINGER_C2H2_1"/>
    <property type="match status" value="2"/>
</dbReference>
<proteinExistence type="predicted"/>
<dbReference type="GO" id="GO:0008270">
    <property type="term" value="F:zinc ion binding"/>
    <property type="evidence" value="ECO:0007669"/>
    <property type="project" value="UniProtKB-KW"/>
</dbReference>
<reference evidence="10" key="1">
    <citation type="journal article" date="2021" name="Nat. Commun.">
        <title>Genetic determinants of endophytism in the Arabidopsis root mycobiome.</title>
        <authorList>
            <person name="Mesny F."/>
            <person name="Miyauchi S."/>
            <person name="Thiergart T."/>
            <person name="Pickel B."/>
            <person name="Atanasova L."/>
            <person name="Karlsson M."/>
            <person name="Huettel B."/>
            <person name="Barry K.W."/>
            <person name="Haridas S."/>
            <person name="Chen C."/>
            <person name="Bauer D."/>
            <person name="Andreopoulos W."/>
            <person name="Pangilinan J."/>
            <person name="LaButti K."/>
            <person name="Riley R."/>
            <person name="Lipzen A."/>
            <person name="Clum A."/>
            <person name="Drula E."/>
            <person name="Henrissat B."/>
            <person name="Kohler A."/>
            <person name="Grigoriev I.V."/>
            <person name="Martin F.M."/>
            <person name="Hacquard S."/>
        </authorList>
    </citation>
    <scope>NUCLEOTIDE SEQUENCE</scope>
    <source>
        <strain evidence="10">MPI-CAGE-AT-0147</strain>
    </source>
</reference>
<feature type="region of interest" description="Disordered" evidence="8">
    <location>
        <begin position="1"/>
        <end position="41"/>
    </location>
</feature>
<dbReference type="GO" id="GO:0000978">
    <property type="term" value="F:RNA polymerase II cis-regulatory region sequence-specific DNA binding"/>
    <property type="evidence" value="ECO:0007669"/>
    <property type="project" value="InterPro"/>
</dbReference>
<keyword evidence="5" id="KW-0862">Zinc</keyword>
<keyword evidence="3" id="KW-0677">Repeat</keyword>
<evidence type="ECO:0000313" key="10">
    <source>
        <dbReference type="EMBL" id="KAH7118501.1"/>
    </source>
</evidence>
<feature type="domain" description="C2H2-type" evidence="9">
    <location>
        <begin position="42"/>
        <end position="71"/>
    </location>
</feature>
<dbReference type="GO" id="GO:0000785">
    <property type="term" value="C:chromatin"/>
    <property type="evidence" value="ECO:0007669"/>
    <property type="project" value="TreeGrafter"/>
</dbReference>
<dbReference type="Proteomes" id="UP000738349">
    <property type="component" value="Unassembled WGS sequence"/>
</dbReference>
<evidence type="ECO:0000256" key="4">
    <source>
        <dbReference type="ARBA" id="ARBA00022771"/>
    </source>
</evidence>
<feature type="compositionally biased region" description="Basic and acidic residues" evidence="8">
    <location>
        <begin position="1"/>
        <end position="10"/>
    </location>
</feature>
<protein>
    <recommendedName>
        <fullName evidence="9">C2H2-type domain-containing protein</fullName>
    </recommendedName>
</protein>
<dbReference type="SUPFAM" id="SSF57667">
    <property type="entry name" value="beta-beta-alpha zinc fingers"/>
    <property type="match status" value="2"/>
</dbReference>
<dbReference type="Pfam" id="PF00096">
    <property type="entry name" value="zf-C2H2"/>
    <property type="match status" value="2"/>
</dbReference>
<keyword evidence="4 7" id="KW-0863">Zinc-finger</keyword>
<accession>A0A9P9IF84</accession>
<evidence type="ECO:0000259" key="9">
    <source>
        <dbReference type="PROSITE" id="PS50157"/>
    </source>
</evidence>
<evidence type="ECO:0000256" key="8">
    <source>
        <dbReference type="SAM" id="MobiDB-lite"/>
    </source>
</evidence>
<evidence type="ECO:0000256" key="6">
    <source>
        <dbReference type="ARBA" id="ARBA00023242"/>
    </source>
</evidence>
<organism evidence="10 11">
    <name type="scientific">Dactylonectria macrodidyma</name>
    <dbReference type="NCBI Taxonomy" id="307937"/>
    <lineage>
        <taxon>Eukaryota</taxon>
        <taxon>Fungi</taxon>
        <taxon>Dikarya</taxon>
        <taxon>Ascomycota</taxon>
        <taxon>Pezizomycotina</taxon>
        <taxon>Sordariomycetes</taxon>
        <taxon>Hypocreomycetidae</taxon>
        <taxon>Hypocreales</taxon>
        <taxon>Nectriaceae</taxon>
        <taxon>Dactylonectria</taxon>
    </lineage>
</organism>
<keyword evidence="6" id="KW-0539">Nucleus</keyword>
<dbReference type="GO" id="GO:0000981">
    <property type="term" value="F:DNA-binding transcription factor activity, RNA polymerase II-specific"/>
    <property type="evidence" value="ECO:0007669"/>
    <property type="project" value="InterPro"/>
</dbReference>
<dbReference type="EMBL" id="JAGMUV010000027">
    <property type="protein sequence ID" value="KAH7118501.1"/>
    <property type="molecule type" value="Genomic_DNA"/>
</dbReference>
<dbReference type="InterPro" id="IPR013087">
    <property type="entry name" value="Znf_C2H2_type"/>
</dbReference>
<keyword evidence="2" id="KW-0479">Metal-binding</keyword>
<dbReference type="PANTHER" id="PTHR40626">
    <property type="entry name" value="MIP31509P"/>
    <property type="match status" value="1"/>
</dbReference>
<sequence length="150" mass="16693">MPEHDGKAGDNNDDPNGASSNSDGIGPARKQRRSPKGLEKRFECSAEGCGKSYSRAEHLYRHQLNHNSKQTYHCSFPNCSRTFVRGDLLKRHMDRHAAKGSQLNQRDSMAGHIAPVLAPSSNPPDFNQNAMDFSKPRPSHIQYQPPQDLG</sequence>
<dbReference type="InterPro" id="IPR036236">
    <property type="entry name" value="Znf_C2H2_sf"/>
</dbReference>
<evidence type="ECO:0000256" key="2">
    <source>
        <dbReference type="ARBA" id="ARBA00022723"/>
    </source>
</evidence>
<feature type="compositionally biased region" description="Polar residues" evidence="8">
    <location>
        <begin position="141"/>
        <end position="150"/>
    </location>
</feature>
<dbReference type="GO" id="GO:0005634">
    <property type="term" value="C:nucleus"/>
    <property type="evidence" value="ECO:0007669"/>
    <property type="project" value="UniProtKB-SubCell"/>
</dbReference>
<dbReference type="InterPro" id="IPR051059">
    <property type="entry name" value="VerF-like"/>
</dbReference>
<evidence type="ECO:0000256" key="7">
    <source>
        <dbReference type="PROSITE-ProRule" id="PRU00042"/>
    </source>
</evidence>
<gene>
    <name evidence="10" type="ORF">EDB81DRAFT_952812</name>
</gene>
<evidence type="ECO:0000256" key="1">
    <source>
        <dbReference type="ARBA" id="ARBA00004123"/>
    </source>
</evidence>
<dbReference type="Gene3D" id="3.30.160.60">
    <property type="entry name" value="Classic Zinc Finger"/>
    <property type="match status" value="2"/>
</dbReference>
<comment type="caution">
    <text evidence="10">The sequence shown here is derived from an EMBL/GenBank/DDBJ whole genome shotgun (WGS) entry which is preliminary data.</text>
</comment>
<evidence type="ECO:0000313" key="11">
    <source>
        <dbReference type="Proteomes" id="UP000738349"/>
    </source>
</evidence>